<dbReference type="InterPro" id="IPR025403">
    <property type="entry name" value="TgpA-like_C"/>
</dbReference>
<dbReference type="EMBL" id="QKUF01000001">
    <property type="protein sequence ID" value="PZW36756.1"/>
    <property type="molecule type" value="Genomic_DNA"/>
</dbReference>
<name>A0A326UEN4_THEHA</name>
<feature type="compositionally biased region" description="Basic and acidic residues" evidence="1">
    <location>
        <begin position="1"/>
        <end position="19"/>
    </location>
</feature>
<protein>
    <submittedName>
        <fullName evidence="4">Uncharacterized protein DUF4129</fullName>
    </submittedName>
</protein>
<keyword evidence="2" id="KW-0812">Transmembrane</keyword>
<dbReference type="Pfam" id="PF01841">
    <property type="entry name" value="Transglut_core"/>
    <property type="match status" value="1"/>
</dbReference>
<dbReference type="Proteomes" id="UP000248806">
    <property type="component" value="Unassembled WGS sequence"/>
</dbReference>
<feature type="transmembrane region" description="Helical" evidence="2">
    <location>
        <begin position="154"/>
        <end position="173"/>
    </location>
</feature>
<dbReference type="PANTHER" id="PTHR42736:SF1">
    <property type="entry name" value="PROTEIN-GLUTAMINE GAMMA-GLUTAMYLTRANSFERASE"/>
    <property type="match status" value="1"/>
</dbReference>
<evidence type="ECO:0000313" key="5">
    <source>
        <dbReference type="Proteomes" id="UP000248806"/>
    </source>
</evidence>
<evidence type="ECO:0000313" key="4">
    <source>
        <dbReference type="EMBL" id="PZW36756.1"/>
    </source>
</evidence>
<keyword evidence="2" id="KW-1133">Transmembrane helix</keyword>
<feature type="transmembrane region" description="Helical" evidence="2">
    <location>
        <begin position="672"/>
        <end position="698"/>
    </location>
</feature>
<dbReference type="SMART" id="SM00460">
    <property type="entry name" value="TGc"/>
    <property type="match status" value="1"/>
</dbReference>
<evidence type="ECO:0000256" key="1">
    <source>
        <dbReference type="SAM" id="MobiDB-lite"/>
    </source>
</evidence>
<feature type="transmembrane region" description="Helical" evidence="2">
    <location>
        <begin position="203"/>
        <end position="228"/>
    </location>
</feature>
<keyword evidence="5" id="KW-1185">Reference proteome</keyword>
<evidence type="ECO:0000259" key="3">
    <source>
        <dbReference type="SMART" id="SM00460"/>
    </source>
</evidence>
<dbReference type="InterPro" id="IPR038765">
    <property type="entry name" value="Papain-like_cys_pep_sf"/>
</dbReference>
<evidence type="ECO:0000256" key="2">
    <source>
        <dbReference type="SAM" id="Phobius"/>
    </source>
</evidence>
<dbReference type="SUPFAM" id="SSF54001">
    <property type="entry name" value="Cysteine proteinases"/>
    <property type="match status" value="1"/>
</dbReference>
<feature type="region of interest" description="Disordered" evidence="1">
    <location>
        <begin position="1"/>
        <end position="22"/>
    </location>
</feature>
<feature type="transmembrane region" description="Helical" evidence="2">
    <location>
        <begin position="103"/>
        <end position="127"/>
    </location>
</feature>
<proteinExistence type="predicted"/>
<feature type="region of interest" description="Disordered" evidence="1">
    <location>
        <begin position="614"/>
        <end position="666"/>
    </location>
</feature>
<dbReference type="PANTHER" id="PTHR42736">
    <property type="entry name" value="PROTEIN-GLUTAMINE GAMMA-GLUTAMYLTRANSFERASE"/>
    <property type="match status" value="1"/>
</dbReference>
<feature type="transmembrane region" description="Helical" evidence="2">
    <location>
        <begin position="78"/>
        <end position="96"/>
    </location>
</feature>
<feature type="compositionally biased region" description="Polar residues" evidence="1">
    <location>
        <begin position="614"/>
        <end position="660"/>
    </location>
</feature>
<organism evidence="4 5">
    <name type="scientific">Thermosporothrix hazakensis</name>
    <dbReference type="NCBI Taxonomy" id="644383"/>
    <lineage>
        <taxon>Bacteria</taxon>
        <taxon>Bacillati</taxon>
        <taxon>Chloroflexota</taxon>
        <taxon>Ktedonobacteria</taxon>
        <taxon>Ktedonobacterales</taxon>
        <taxon>Thermosporotrichaceae</taxon>
        <taxon>Thermosporothrix</taxon>
    </lineage>
</organism>
<keyword evidence="2" id="KW-0472">Membrane</keyword>
<feature type="transmembrane region" description="Helical" evidence="2">
    <location>
        <begin position="249"/>
        <end position="269"/>
    </location>
</feature>
<reference evidence="4 5" key="1">
    <citation type="submission" date="2018-06" db="EMBL/GenBank/DDBJ databases">
        <title>Genomic Encyclopedia of Archaeal and Bacterial Type Strains, Phase II (KMG-II): from individual species to whole genera.</title>
        <authorList>
            <person name="Goeker M."/>
        </authorList>
    </citation>
    <scope>NUCLEOTIDE SEQUENCE [LARGE SCALE GENOMIC DNA]</scope>
    <source>
        <strain evidence="4 5">ATCC BAA-1881</strain>
    </source>
</reference>
<dbReference type="Pfam" id="PF13559">
    <property type="entry name" value="DUF4129"/>
    <property type="match status" value="1"/>
</dbReference>
<gene>
    <name evidence="4" type="ORF">EI42_00939</name>
</gene>
<dbReference type="OrthoDB" id="9804872at2"/>
<feature type="domain" description="Transglutaminase-like" evidence="3">
    <location>
        <begin position="538"/>
        <end position="609"/>
    </location>
</feature>
<sequence length="796" mass="89551">MSVLDTRRPPDIPPEDCKPPRSTQLFSQPVVAAYPAPQRFSFSWAPAEGWLPLVLLAVALYSVVYSVIAANWVRHDTLLFICPAVGLLVGLVISKVSKVPQSVLHLLACLFGHTLAVLVTCMLAYHIPIQTLIETTRQAFIGGFQAMEAIERLFFFYLAFLAYFLGYFGSWLIYRARLPWLVALVYASIILVNLNYVKADYSYLVVILAGALALLIARVQLAAQIYNWRQDGLYTDRSWLRAMTLRRMQFASVITLLAVLGAWFLPIVAQPAQGREFWARLDAAWNNVVSGRITPENLGDIFNATPANFFSDRMTITGSVSLPTGEVLSYTTTANAPQYLQGFTYNVFDGRTWTIEPGMLSSAYFPAGATLPDDIVHDSSTSTIATNITMFNPPLGPKYYVFAPAQPHRFTIPTIVRSDVTMSAWEKEERLQKDERYTVESILPVSDSRLLSTVPLPSQNSSFWQQDRYYQALLTGYVQLPPNLSPAVERQMQAWTEGAHNAYDALKQIEKHLSDRNEFTYSIENTPIPSNTNVVDWLLQTRVGYCTYYASAMIVMARMLHIPTRMANGFSPGHYDSQRKAWVVNGSDAHSWVQAYFPQYGWVNFDPTPGFSGDGSQSLVISPPESTQPAVPTQIATATQVTQKEAPTKQPQVEKPNSSESQDERDNPAVSVLLTVLILLTLGISLVAGVVALCSLWWRRLYAGSSPIAGVYWRLCWLAGRVGFAPKPWQTPYEYSRALGQQVPQKAPYLWRLTELFVRERWGKGAARPEEAEQIHSALRDLHWQLFKRKWLRRTK</sequence>
<feature type="transmembrane region" description="Helical" evidence="2">
    <location>
        <begin position="49"/>
        <end position="72"/>
    </location>
</feature>
<feature type="transmembrane region" description="Helical" evidence="2">
    <location>
        <begin position="180"/>
        <end position="197"/>
    </location>
</feature>
<dbReference type="InterPro" id="IPR052901">
    <property type="entry name" value="Bact_TGase-like"/>
</dbReference>
<dbReference type="AlphaFoldDB" id="A0A326UEN4"/>
<dbReference type="Gene3D" id="3.10.620.30">
    <property type="match status" value="1"/>
</dbReference>
<dbReference type="InterPro" id="IPR002931">
    <property type="entry name" value="Transglutaminase-like"/>
</dbReference>
<comment type="caution">
    <text evidence="4">The sequence shown here is derived from an EMBL/GenBank/DDBJ whole genome shotgun (WGS) entry which is preliminary data.</text>
</comment>
<accession>A0A326UEN4</accession>